<evidence type="ECO:0000256" key="2">
    <source>
        <dbReference type="SAM" id="Phobius"/>
    </source>
</evidence>
<keyword evidence="4" id="KW-1185">Reference proteome</keyword>
<feature type="region of interest" description="Disordered" evidence="1">
    <location>
        <begin position="652"/>
        <end position="702"/>
    </location>
</feature>
<feature type="region of interest" description="Disordered" evidence="1">
    <location>
        <begin position="308"/>
        <end position="335"/>
    </location>
</feature>
<dbReference type="RefSeq" id="XP_037191955.1">
    <property type="nucleotide sequence ID" value="XM_037338649.1"/>
</dbReference>
<reference evidence="3 4" key="1">
    <citation type="journal article" date="2020" name="Phytopathology">
        <title>A high-quality genome resource of Botrytis fragariae, a new and rapidly spreading fungal pathogen causing strawberry gray mold in the U.S.A.</title>
        <authorList>
            <person name="Wu Y."/>
            <person name="Saski C.A."/>
            <person name="Schnabel G."/>
            <person name="Xiao S."/>
            <person name="Hu M."/>
        </authorList>
    </citation>
    <scope>NUCLEOTIDE SEQUENCE [LARGE SCALE GENOMIC DNA]</scope>
    <source>
        <strain evidence="3 4">BVB16</strain>
    </source>
</reference>
<evidence type="ECO:0000256" key="1">
    <source>
        <dbReference type="SAM" id="MobiDB-lite"/>
    </source>
</evidence>
<feature type="compositionally biased region" description="Polar residues" evidence="1">
    <location>
        <begin position="402"/>
        <end position="413"/>
    </location>
</feature>
<organism evidence="3 4">
    <name type="scientific">Botrytis fragariae</name>
    <dbReference type="NCBI Taxonomy" id="1964551"/>
    <lineage>
        <taxon>Eukaryota</taxon>
        <taxon>Fungi</taxon>
        <taxon>Dikarya</taxon>
        <taxon>Ascomycota</taxon>
        <taxon>Pezizomycotina</taxon>
        <taxon>Leotiomycetes</taxon>
        <taxon>Helotiales</taxon>
        <taxon>Sclerotiniaceae</taxon>
        <taxon>Botrytis</taxon>
    </lineage>
</organism>
<dbReference type="GeneID" id="59262341"/>
<evidence type="ECO:0000313" key="3">
    <source>
        <dbReference type="EMBL" id="KAF5873009.1"/>
    </source>
</evidence>
<keyword evidence="2" id="KW-0812">Transmembrane</keyword>
<feature type="region of interest" description="Disordered" evidence="1">
    <location>
        <begin position="366"/>
        <end position="419"/>
    </location>
</feature>
<feature type="compositionally biased region" description="Basic and acidic residues" evidence="1">
    <location>
        <begin position="391"/>
        <end position="401"/>
    </location>
</feature>
<feature type="transmembrane region" description="Helical" evidence="2">
    <location>
        <begin position="580"/>
        <end position="603"/>
    </location>
</feature>
<feature type="transmembrane region" description="Helical" evidence="2">
    <location>
        <begin position="623"/>
        <end position="646"/>
    </location>
</feature>
<feature type="transmembrane region" description="Helical" evidence="2">
    <location>
        <begin position="433"/>
        <end position="457"/>
    </location>
</feature>
<dbReference type="Proteomes" id="UP000531561">
    <property type="component" value="Unassembled WGS sequence"/>
</dbReference>
<keyword evidence="2" id="KW-0472">Membrane</keyword>
<dbReference type="OrthoDB" id="3559315at2759"/>
<feature type="compositionally biased region" description="Basic and acidic residues" evidence="1">
    <location>
        <begin position="652"/>
        <end position="661"/>
    </location>
</feature>
<name>A0A8H6AST6_9HELO</name>
<feature type="compositionally biased region" description="Low complexity" evidence="1">
    <location>
        <begin position="670"/>
        <end position="691"/>
    </location>
</feature>
<gene>
    <name evidence="3" type="ORF">Bfra_008286</name>
</gene>
<feature type="region of interest" description="Disordered" evidence="1">
    <location>
        <begin position="1"/>
        <end position="21"/>
    </location>
</feature>
<feature type="transmembrane region" description="Helical" evidence="2">
    <location>
        <begin position="41"/>
        <end position="65"/>
    </location>
</feature>
<feature type="compositionally biased region" description="Basic and acidic residues" evidence="1">
    <location>
        <begin position="692"/>
        <end position="702"/>
    </location>
</feature>
<evidence type="ECO:0000313" key="4">
    <source>
        <dbReference type="Proteomes" id="UP000531561"/>
    </source>
</evidence>
<feature type="transmembrane region" description="Helical" evidence="2">
    <location>
        <begin position="256"/>
        <end position="282"/>
    </location>
</feature>
<comment type="caution">
    <text evidence="3">The sequence shown here is derived from an EMBL/GenBank/DDBJ whole genome shotgun (WGS) entry which is preliminary data.</text>
</comment>
<feature type="compositionally biased region" description="Acidic residues" evidence="1">
    <location>
        <begin position="321"/>
        <end position="331"/>
    </location>
</feature>
<feature type="transmembrane region" description="Helical" evidence="2">
    <location>
        <begin position="176"/>
        <end position="197"/>
    </location>
</feature>
<feature type="transmembrane region" description="Helical" evidence="2">
    <location>
        <begin position="533"/>
        <end position="559"/>
    </location>
</feature>
<dbReference type="AlphaFoldDB" id="A0A8H6AST6"/>
<accession>A0A8H6AST6</accession>
<proteinExistence type="predicted"/>
<feature type="transmembrane region" description="Helical" evidence="2">
    <location>
        <begin position="209"/>
        <end position="236"/>
    </location>
</feature>
<feature type="compositionally biased region" description="Basic and acidic residues" evidence="1">
    <location>
        <begin position="1"/>
        <end position="11"/>
    </location>
</feature>
<sequence>MADKAQDEAEKAALNPSSGEGSALKEKIDVRGGIWQTGKNCVSYFSTLSVFTITTLLMIPGLALACYHQRALQLLTLTTTSAAPGKVSGGLNATNRVGDNLTYKIYPWCYCVSSVAAGTGNSVNIMDACHQSRQALTYHILPSLNSTFTPPLPGYDASGPIMAINDLFQNYAYPAFASYVTAIFLLIIFASLFNWWFGATATPHKKTLMLVLSIFTSCFATLAALQTYLCYQTIYILNRTMEHSKSTLNISITPGFLYLLLIHLFWIILLLNVLVIPITICIKRRRAKRQLQALEADAQALKEKETLDGDTRVCSTPAEPADSESSDDDYDMSPRVVPRYGVPTYPHPGMQNQGYYGHDYGAQMPMPMPMSDPMQGRMHQPQSGKRKNKGKREQGRDRESQQLRGPTTTQTSPIMFKSLHISKEKRQGHARRYYHGLCTVTATSIIVIIFILISLVYQFPGKNNSILDIETPSITYKIYIFQYCVSSGHENDSGVSQNPNAKDGLGCHLDLNPLGYIVATTNIQAEPSDLTTFYALMTIAFAFYYVGCHVIVLTIYLWWRWFNRHFDAADKVPKKSFTKLMLACFIGLIIFCIPASCLTHASYLGSGIAGGGIPKSYSKIGNLYMLFVNSLWLWYLASLLIIFLLFRKEYPKPPKEKKGEEEEKSEDTESVSGSFYGSSWPSGSESSGPSFRGEEPNGWHRY</sequence>
<protein>
    <submittedName>
        <fullName evidence="3">Uncharacterized protein</fullName>
    </submittedName>
</protein>
<dbReference type="EMBL" id="JABFCT010000009">
    <property type="protein sequence ID" value="KAF5873009.1"/>
    <property type="molecule type" value="Genomic_DNA"/>
</dbReference>
<keyword evidence="2" id="KW-1133">Transmembrane helix</keyword>